<dbReference type="EMBL" id="CP049742">
    <property type="protein sequence ID" value="QPC46368.1"/>
    <property type="molecule type" value="Genomic_DNA"/>
</dbReference>
<keyword evidence="3" id="KW-1185">Reference proteome</keyword>
<evidence type="ECO:0000256" key="1">
    <source>
        <dbReference type="SAM" id="Phobius"/>
    </source>
</evidence>
<dbReference type="AlphaFoldDB" id="A0A7S8CAH1"/>
<reference evidence="2 3" key="1">
    <citation type="submission" date="2019-07" db="EMBL/GenBank/DDBJ databases">
        <title>Genome sequence of 2 isolates from Red Sea Mangroves.</title>
        <authorList>
            <person name="Sefrji F."/>
            <person name="Michoud G."/>
            <person name="Merlino G."/>
            <person name="Daffonchio D."/>
        </authorList>
    </citation>
    <scope>NUCLEOTIDE SEQUENCE [LARGE SCALE GENOMIC DNA]</scope>
    <source>
        <strain evidence="2 3">R1DC41</strain>
    </source>
</reference>
<protein>
    <submittedName>
        <fullName evidence="2">Uncharacterized protein</fullName>
    </submittedName>
</protein>
<keyword evidence="1" id="KW-1133">Transmembrane helix</keyword>
<dbReference type="Proteomes" id="UP000593626">
    <property type="component" value="Chromosome"/>
</dbReference>
<name>A0A7S8CAH1_9BACI</name>
<feature type="transmembrane region" description="Helical" evidence="1">
    <location>
        <begin position="32"/>
        <end position="58"/>
    </location>
</feature>
<evidence type="ECO:0000313" key="3">
    <source>
        <dbReference type="Proteomes" id="UP000593626"/>
    </source>
</evidence>
<dbReference type="KEGG" id="mcui:G8O30_05005"/>
<gene>
    <name evidence="2" type="ORF">G8O30_05005</name>
</gene>
<sequence>MIGSWLWNAWFSLAGFSYYFFLTFLDKSPKSVLMGSVCTAVIFYLLMFGFRMVLSYFFSGEIQSVEEMDIQVGSTGMEEHSSSEELANLVKSLLHEDEHKTS</sequence>
<proteinExistence type="predicted"/>
<evidence type="ECO:0000313" key="2">
    <source>
        <dbReference type="EMBL" id="QPC46368.1"/>
    </source>
</evidence>
<keyword evidence="1" id="KW-0472">Membrane</keyword>
<feature type="transmembrane region" description="Helical" evidence="1">
    <location>
        <begin position="6"/>
        <end position="25"/>
    </location>
</feature>
<organism evidence="2 3">
    <name type="scientific">Mangrovibacillus cuniculi</name>
    <dbReference type="NCBI Taxonomy" id="2593652"/>
    <lineage>
        <taxon>Bacteria</taxon>
        <taxon>Bacillati</taxon>
        <taxon>Bacillota</taxon>
        <taxon>Bacilli</taxon>
        <taxon>Bacillales</taxon>
        <taxon>Bacillaceae</taxon>
        <taxon>Mangrovibacillus</taxon>
    </lineage>
</organism>
<accession>A0A7S8CAH1</accession>
<dbReference type="RefSeq" id="WP_239673892.1">
    <property type="nucleotide sequence ID" value="NZ_CP049742.1"/>
</dbReference>
<keyword evidence="1" id="KW-0812">Transmembrane</keyword>